<accession>A0ACD1AI67</accession>
<evidence type="ECO:0000313" key="1">
    <source>
        <dbReference type="EMBL" id="QOX66035.1"/>
    </source>
</evidence>
<organism evidence="1 2">
    <name type="scientific">Anoxybacterium hadale</name>
    <dbReference type="NCBI Taxonomy" id="3408580"/>
    <lineage>
        <taxon>Bacteria</taxon>
        <taxon>Bacillati</taxon>
        <taxon>Bacillota</taxon>
        <taxon>Clostridia</taxon>
        <taxon>Peptostreptococcales</taxon>
        <taxon>Anaerovoracaceae</taxon>
        <taxon>Anoxybacterium</taxon>
    </lineage>
</organism>
<protein>
    <submittedName>
        <fullName evidence="1">Uncharacterized protein</fullName>
    </submittedName>
</protein>
<evidence type="ECO:0000313" key="2">
    <source>
        <dbReference type="Proteomes" id="UP000594014"/>
    </source>
</evidence>
<gene>
    <name evidence="1" type="ORF">FRZ06_20995</name>
</gene>
<name>A0ACD1AI67_9FIRM</name>
<dbReference type="Proteomes" id="UP000594014">
    <property type="component" value="Chromosome"/>
</dbReference>
<keyword evidence="2" id="KW-1185">Reference proteome</keyword>
<dbReference type="EMBL" id="CP042469">
    <property type="protein sequence ID" value="QOX66035.1"/>
    <property type="molecule type" value="Genomic_DNA"/>
</dbReference>
<proteinExistence type="predicted"/>
<reference evidence="1" key="1">
    <citation type="submission" date="2019-08" db="EMBL/GenBank/DDBJ databases">
        <title>Genome sequence of Clostridiales bacterium MT110.</title>
        <authorList>
            <person name="Cao J."/>
        </authorList>
    </citation>
    <scope>NUCLEOTIDE SEQUENCE</scope>
    <source>
        <strain evidence="1">MT110</strain>
    </source>
</reference>
<sequence length="109" mass="12127">MMNALWNPGSLVFGLIAWGLPVFALLRDNKAGRKNWSMLCALSISACSLAMKLQLNEVKYRVDMEDWSALADTSGAVATVSSILFTVTIVLNAIVFFVYYEANRKKDYP</sequence>